<gene>
    <name evidence="1" type="ORF">RND15_10185</name>
</gene>
<comment type="caution">
    <text evidence="1">The sequence shown here is derived from an EMBL/GenBank/DDBJ whole genome shotgun (WGS) entry which is preliminary data.</text>
</comment>
<dbReference type="EMBL" id="JAVRFD010000004">
    <property type="protein sequence ID" value="MDT0543090.1"/>
    <property type="molecule type" value="Genomic_DNA"/>
</dbReference>
<keyword evidence="2" id="KW-1185">Reference proteome</keyword>
<protein>
    <recommendedName>
        <fullName evidence="3">Lipoprotein</fullName>
    </recommendedName>
</protein>
<sequence length="170" mass="17642">MKRPGSLGRLGSATVAAALLTGCGVRQSDVVEAGGPATVTVLPDAEQRVILFFVSSEGRLTPESRGFFLSQEGEYVVPGGKVLTMLLAGPSEQARAAGLHTELPRSRGFVGVKAGPDQVFVRVSIAVRDLEKTAVRQLVCTAAYVDGGDGNAEVIITGDDGRLPAMDCDA</sequence>
<proteinExistence type="predicted"/>
<organism evidence="1 2">
    <name type="scientific">Streptomyces lonegramiae</name>
    <dbReference type="NCBI Taxonomy" id="3075524"/>
    <lineage>
        <taxon>Bacteria</taxon>
        <taxon>Bacillati</taxon>
        <taxon>Actinomycetota</taxon>
        <taxon>Actinomycetes</taxon>
        <taxon>Kitasatosporales</taxon>
        <taxon>Streptomycetaceae</taxon>
        <taxon>Streptomyces</taxon>
    </lineage>
</organism>
<name>A0ABU2XC10_9ACTN</name>
<evidence type="ECO:0000313" key="2">
    <source>
        <dbReference type="Proteomes" id="UP001180754"/>
    </source>
</evidence>
<accession>A0ABU2XC10</accession>
<dbReference type="PROSITE" id="PS51257">
    <property type="entry name" value="PROKAR_LIPOPROTEIN"/>
    <property type="match status" value="1"/>
</dbReference>
<evidence type="ECO:0008006" key="3">
    <source>
        <dbReference type="Google" id="ProtNLM"/>
    </source>
</evidence>
<dbReference type="Proteomes" id="UP001180754">
    <property type="component" value="Unassembled WGS sequence"/>
</dbReference>
<reference evidence="1" key="1">
    <citation type="submission" date="2024-05" db="EMBL/GenBank/DDBJ databases">
        <title>30 novel species of actinomycetes from the DSMZ collection.</title>
        <authorList>
            <person name="Nouioui I."/>
        </authorList>
    </citation>
    <scope>NUCLEOTIDE SEQUENCE</scope>
    <source>
        <strain evidence="1">DSM 41529</strain>
    </source>
</reference>
<evidence type="ECO:0000313" key="1">
    <source>
        <dbReference type="EMBL" id="MDT0543090.1"/>
    </source>
</evidence>
<dbReference type="RefSeq" id="WP_311723464.1">
    <property type="nucleotide sequence ID" value="NZ_JAVRFD010000004.1"/>
</dbReference>